<evidence type="ECO:0000313" key="3">
    <source>
        <dbReference type="Proteomes" id="UP000237271"/>
    </source>
</evidence>
<organism evidence="2 3">
    <name type="scientific">Phytophthora palmivora</name>
    <dbReference type="NCBI Taxonomy" id="4796"/>
    <lineage>
        <taxon>Eukaryota</taxon>
        <taxon>Sar</taxon>
        <taxon>Stramenopiles</taxon>
        <taxon>Oomycota</taxon>
        <taxon>Peronosporomycetes</taxon>
        <taxon>Peronosporales</taxon>
        <taxon>Peronosporaceae</taxon>
        <taxon>Phytophthora</taxon>
    </lineage>
</organism>
<feature type="non-terminal residue" evidence="2">
    <location>
        <position position="1"/>
    </location>
</feature>
<keyword evidence="1" id="KW-1133">Transmembrane helix</keyword>
<keyword evidence="1" id="KW-0812">Transmembrane</keyword>
<protein>
    <submittedName>
        <fullName evidence="2">Arsenical-resistance protein</fullName>
    </submittedName>
</protein>
<comment type="caution">
    <text evidence="2">The sequence shown here is derived from an EMBL/GenBank/DDBJ whole genome shotgun (WGS) entry which is preliminary data.</text>
</comment>
<accession>A0A2P4XK84</accession>
<evidence type="ECO:0000313" key="2">
    <source>
        <dbReference type="EMBL" id="POM65971.1"/>
    </source>
</evidence>
<keyword evidence="3" id="KW-1185">Reference proteome</keyword>
<proteinExistence type="predicted"/>
<dbReference type="EMBL" id="NCKW01009807">
    <property type="protein sequence ID" value="POM65971.1"/>
    <property type="molecule type" value="Genomic_DNA"/>
</dbReference>
<feature type="transmembrane region" description="Helical" evidence="1">
    <location>
        <begin position="36"/>
        <end position="54"/>
    </location>
</feature>
<feature type="transmembrane region" description="Helical" evidence="1">
    <location>
        <begin position="91"/>
        <end position="112"/>
    </location>
</feature>
<reference evidence="2 3" key="1">
    <citation type="journal article" date="2017" name="Genome Biol. Evol.">
        <title>Phytophthora megakarya and P. palmivora, closely related causal agents of cacao black pod rot, underwent increases in genome sizes and gene numbers by different mechanisms.</title>
        <authorList>
            <person name="Ali S.S."/>
            <person name="Shao J."/>
            <person name="Lary D.J."/>
            <person name="Kronmiller B."/>
            <person name="Shen D."/>
            <person name="Strem M.D."/>
            <person name="Amoako-Attah I."/>
            <person name="Akrofi A.Y."/>
            <person name="Begoude B.A."/>
            <person name="Ten Hoopen G.M."/>
            <person name="Coulibaly K."/>
            <person name="Kebe B.I."/>
            <person name="Melnick R.L."/>
            <person name="Guiltinan M.J."/>
            <person name="Tyler B.M."/>
            <person name="Meinhardt L.W."/>
            <person name="Bailey B.A."/>
        </authorList>
    </citation>
    <scope>NUCLEOTIDE SEQUENCE [LARGE SCALE GENOMIC DNA]</scope>
    <source>
        <strain evidence="3">sbr112.9</strain>
    </source>
</reference>
<sequence length="130" mass="14276">YASFFLNTMPSTMEINGDSQGQEDLHISVSQVTCNVGIYMGISFVLGIAGWVFLRRLAVAALLFTIVVLFASQSQCITTTVGSVVFSMVPFMIYFVAMFTGSKCIETAALLFEKRYHSFLIGRNEKACSA</sequence>
<evidence type="ECO:0000256" key="1">
    <source>
        <dbReference type="SAM" id="Phobius"/>
    </source>
</evidence>
<dbReference type="Proteomes" id="UP000237271">
    <property type="component" value="Unassembled WGS sequence"/>
</dbReference>
<name>A0A2P4XK84_9STRA</name>
<dbReference type="AlphaFoldDB" id="A0A2P4XK84"/>
<feature type="transmembrane region" description="Helical" evidence="1">
    <location>
        <begin position="61"/>
        <end position="85"/>
    </location>
</feature>
<keyword evidence="1" id="KW-0472">Membrane</keyword>
<gene>
    <name evidence="2" type="ORF">PHPALM_18238</name>
</gene>